<protein>
    <submittedName>
        <fullName evidence="1">Uncharacterized protein</fullName>
    </submittedName>
</protein>
<keyword evidence="2" id="KW-1185">Reference proteome</keyword>
<dbReference type="EMBL" id="JAAMPC010000001">
    <property type="protein sequence ID" value="KAG2329247.1"/>
    <property type="molecule type" value="Genomic_DNA"/>
</dbReference>
<gene>
    <name evidence="1" type="ORF">Bca52824_000427</name>
</gene>
<proteinExistence type="predicted"/>
<evidence type="ECO:0000313" key="2">
    <source>
        <dbReference type="Proteomes" id="UP000886595"/>
    </source>
</evidence>
<dbReference type="AlphaFoldDB" id="A0A8X8BCT5"/>
<dbReference type="OrthoDB" id="740822at2759"/>
<organism evidence="1 2">
    <name type="scientific">Brassica carinata</name>
    <name type="common">Ethiopian mustard</name>
    <name type="synonym">Abyssinian cabbage</name>
    <dbReference type="NCBI Taxonomy" id="52824"/>
    <lineage>
        <taxon>Eukaryota</taxon>
        <taxon>Viridiplantae</taxon>
        <taxon>Streptophyta</taxon>
        <taxon>Embryophyta</taxon>
        <taxon>Tracheophyta</taxon>
        <taxon>Spermatophyta</taxon>
        <taxon>Magnoliopsida</taxon>
        <taxon>eudicotyledons</taxon>
        <taxon>Gunneridae</taxon>
        <taxon>Pentapetalae</taxon>
        <taxon>rosids</taxon>
        <taxon>malvids</taxon>
        <taxon>Brassicales</taxon>
        <taxon>Brassicaceae</taxon>
        <taxon>Brassiceae</taxon>
        <taxon>Brassica</taxon>
    </lineage>
</organism>
<dbReference type="Proteomes" id="UP000886595">
    <property type="component" value="Unassembled WGS sequence"/>
</dbReference>
<name>A0A8X8BCT5_BRACI</name>
<sequence length="86" mass="9776">MGKASIMEIQTSSIGEPLSKLHRPWNQAMIMDDIQVFFGAVRVWSSGHYSKMYVSNKSIFEFTKDGDMRPMSSNKWRTSGQGVARD</sequence>
<accession>A0A8X8BCT5</accession>
<evidence type="ECO:0000313" key="1">
    <source>
        <dbReference type="EMBL" id="KAG2329247.1"/>
    </source>
</evidence>
<comment type="caution">
    <text evidence="1">The sequence shown here is derived from an EMBL/GenBank/DDBJ whole genome shotgun (WGS) entry which is preliminary data.</text>
</comment>
<reference evidence="1 2" key="1">
    <citation type="submission" date="2020-02" db="EMBL/GenBank/DDBJ databases">
        <authorList>
            <person name="Ma Q."/>
            <person name="Huang Y."/>
            <person name="Song X."/>
            <person name="Pei D."/>
        </authorList>
    </citation>
    <scope>NUCLEOTIDE SEQUENCE [LARGE SCALE GENOMIC DNA]</scope>
    <source>
        <strain evidence="1">Sxm20200214</strain>
        <tissue evidence="1">Leaf</tissue>
    </source>
</reference>